<dbReference type="EMBL" id="CP040077">
    <property type="protein sequence ID" value="QCP49091.1"/>
    <property type="molecule type" value="Genomic_DNA"/>
</dbReference>
<evidence type="ECO:0000313" key="2">
    <source>
        <dbReference type="Proteomes" id="UP000298656"/>
    </source>
</evidence>
<proteinExistence type="predicted"/>
<gene>
    <name evidence="1" type="ORF">FAZ95_07805</name>
</gene>
<protein>
    <recommendedName>
        <fullName evidence="3">DUF2384 domain-containing protein</fullName>
    </recommendedName>
</protein>
<evidence type="ECO:0008006" key="3">
    <source>
        <dbReference type="Google" id="ProtNLM"/>
    </source>
</evidence>
<sequence>MSALTSPHRAAIDFRDELLRHHWPDDRRVAKYLKAPFGADTEVFLADARAAGLLLGVWSELQRGFVYPEFQFDRFGRLRPEVSQLLSALPKDGDDAGWRRAFWLYSPHALLGGLPPAELFVSDPERVFKAAQQEFAGDRDSIW</sequence>
<dbReference type="KEGG" id="tvl:FAZ95_07805"/>
<name>A0A4P8IMC7_9BURK</name>
<evidence type="ECO:0000313" key="1">
    <source>
        <dbReference type="EMBL" id="QCP49091.1"/>
    </source>
</evidence>
<dbReference type="RefSeq" id="WP_137331922.1">
    <property type="nucleotide sequence ID" value="NZ_CP040077.1"/>
</dbReference>
<keyword evidence="2" id="KW-1185">Reference proteome</keyword>
<dbReference type="AlphaFoldDB" id="A0A4P8IMC7"/>
<dbReference type="Proteomes" id="UP000298656">
    <property type="component" value="Chromosome 1"/>
</dbReference>
<dbReference type="OrthoDB" id="5957412at2"/>
<reference evidence="1 2" key="1">
    <citation type="submission" date="2019-05" db="EMBL/GenBank/DDBJ databases">
        <title>Burkholderia sp. DHOD12, isolated from subtropical forest soil.</title>
        <authorList>
            <person name="Gao Z.-H."/>
            <person name="Qiu L.-H."/>
        </authorList>
    </citation>
    <scope>NUCLEOTIDE SEQUENCE [LARGE SCALE GENOMIC DNA]</scope>
    <source>
        <strain evidence="1 2">DHOD12</strain>
    </source>
</reference>
<accession>A0A4P8IMC7</accession>
<organism evidence="1 2">
    <name type="scientific">Trinickia violacea</name>
    <dbReference type="NCBI Taxonomy" id="2571746"/>
    <lineage>
        <taxon>Bacteria</taxon>
        <taxon>Pseudomonadati</taxon>
        <taxon>Pseudomonadota</taxon>
        <taxon>Betaproteobacteria</taxon>
        <taxon>Burkholderiales</taxon>
        <taxon>Burkholderiaceae</taxon>
        <taxon>Trinickia</taxon>
    </lineage>
</organism>